<protein>
    <submittedName>
        <fullName evidence="2">Uncharacterized protein</fullName>
    </submittedName>
</protein>
<evidence type="ECO:0000313" key="2">
    <source>
        <dbReference type="EMBL" id="RKD75999.1"/>
    </source>
</evidence>
<organism evidence="2 3">
    <name type="scientific">Sinobaca qinghaiensis</name>
    <dbReference type="NCBI Taxonomy" id="342944"/>
    <lineage>
        <taxon>Bacteria</taxon>
        <taxon>Bacillati</taxon>
        <taxon>Bacillota</taxon>
        <taxon>Bacilli</taxon>
        <taxon>Bacillales</taxon>
        <taxon>Sporolactobacillaceae</taxon>
        <taxon>Sinobaca</taxon>
    </lineage>
</organism>
<comment type="caution">
    <text evidence="2">The sequence shown here is derived from an EMBL/GenBank/DDBJ whole genome shotgun (WGS) entry which is preliminary data.</text>
</comment>
<keyword evidence="1" id="KW-0812">Transmembrane</keyword>
<reference evidence="2 3" key="1">
    <citation type="submission" date="2018-09" db="EMBL/GenBank/DDBJ databases">
        <title>Genomic Encyclopedia of Archaeal and Bacterial Type Strains, Phase II (KMG-II): from individual species to whole genera.</title>
        <authorList>
            <person name="Goeker M."/>
        </authorList>
    </citation>
    <scope>NUCLEOTIDE SEQUENCE [LARGE SCALE GENOMIC DNA]</scope>
    <source>
        <strain evidence="2 3">DSM 17008</strain>
    </source>
</reference>
<evidence type="ECO:0000256" key="1">
    <source>
        <dbReference type="SAM" id="Phobius"/>
    </source>
</evidence>
<keyword evidence="3" id="KW-1185">Reference proteome</keyword>
<dbReference type="RefSeq" id="WP_120191423.1">
    <property type="nucleotide sequence ID" value="NZ_RAPK01000006.1"/>
</dbReference>
<keyword evidence="1" id="KW-1133">Transmembrane helix</keyword>
<sequence length="162" mass="18331">MTMTSVNVLVIVISLGAAVFAWLQANTAKKQAQAAAEQVTIAQDHIEYVKKNYEQEENRLRDEIDNQHKAFFTIEKVIKGARQEIVISNIGNGEARITEILFDGADYTEHRSYESSNWRKGVIKGNGANLVITLIPSKFHRLNEIEVFWTDEVGEDSTHKLI</sequence>
<feature type="transmembrane region" description="Helical" evidence="1">
    <location>
        <begin position="6"/>
        <end position="23"/>
    </location>
</feature>
<evidence type="ECO:0000313" key="3">
    <source>
        <dbReference type="Proteomes" id="UP000285120"/>
    </source>
</evidence>
<dbReference type="AlphaFoldDB" id="A0A419V7U3"/>
<gene>
    <name evidence="2" type="ORF">ATL39_0211</name>
</gene>
<dbReference type="Proteomes" id="UP000285120">
    <property type="component" value="Unassembled WGS sequence"/>
</dbReference>
<keyword evidence="1" id="KW-0472">Membrane</keyword>
<name>A0A419V7U3_9BACL</name>
<proteinExistence type="predicted"/>
<dbReference type="EMBL" id="RAPK01000006">
    <property type="protein sequence ID" value="RKD75999.1"/>
    <property type="molecule type" value="Genomic_DNA"/>
</dbReference>
<accession>A0A419V7U3</accession>